<sequence>MAAQSPPDATSSAKPAPTTKDDIPIQLFNNQLKKTDEKLEAMLKVKPRLNVGLIQETRMSKEHWKEVRRYLNEKGYRLRMKRTDDAAVIISEELEEVTIDQKETLKYHIEPDLKHHINEVRIKMKIGEVRVVSAYVPSTVKEKKQFVEQLTKALEVIGPEEELIMGGDFNMVEDNNRDSVPKRHAETRPVLTSGRLAQLAAEEKLMREMVKKHCLRDVFFSNDLKTYNNIYTNITSNGEYNRRLDRIYITPRLYQSKLKFRHLAKKTALQNKAKHHQQQQQRGLCHSI</sequence>
<keyword evidence="3" id="KW-1185">Reference proteome</keyword>
<dbReference type="AlphaFoldDB" id="A0A9W6Z423"/>
<evidence type="ECO:0000313" key="2">
    <source>
        <dbReference type="EMBL" id="GMG53844.1"/>
    </source>
</evidence>
<accession>A0A9W6Z423</accession>
<dbReference type="SUPFAM" id="SSF56219">
    <property type="entry name" value="DNase I-like"/>
    <property type="match status" value="1"/>
</dbReference>
<dbReference type="Gene3D" id="3.60.10.10">
    <property type="entry name" value="Endonuclease/exonuclease/phosphatase"/>
    <property type="match status" value="1"/>
</dbReference>
<protein>
    <submittedName>
        <fullName evidence="2">Unnamed protein product</fullName>
    </submittedName>
</protein>
<organism evidence="2 3">
    <name type="scientific">Ambrosiozyma monospora</name>
    <name type="common">Yeast</name>
    <name type="synonym">Endomycopsis monosporus</name>
    <dbReference type="NCBI Taxonomy" id="43982"/>
    <lineage>
        <taxon>Eukaryota</taxon>
        <taxon>Fungi</taxon>
        <taxon>Dikarya</taxon>
        <taxon>Ascomycota</taxon>
        <taxon>Saccharomycotina</taxon>
        <taxon>Pichiomycetes</taxon>
        <taxon>Pichiales</taxon>
        <taxon>Pichiaceae</taxon>
        <taxon>Ambrosiozyma</taxon>
    </lineage>
</organism>
<dbReference type="Proteomes" id="UP001165063">
    <property type="component" value="Unassembled WGS sequence"/>
</dbReference>
<dbReference type="OrthoDB" id="5974783at2759"/>
<evidence type="ECO:0000313" key="3">
    <source>
        <dbReference type="Proteomes" id="UP001165063"/>
    </source>
</evidence>
<proteinExistence type="predicted"/>
<feature type="region of interest" description="Disordered" evidence="1">
    <location>
        <begin position="269"/>
        <end position="288"/>
    </location>
</feature>
<reference evidence="2" key="1">
    <citation type="submission" date="2023-04" db="EMBL/GenBank/DDBJ databases">
        <title>Ambrosiozyma monospora NBRC 1965.</title>
        <authorList>
            <person name="Ichikawa N."/>
            <person name="Sato H."/>
            <person name="Tonouchi N."/>
        </authorList>
    </citation>
    <scope>NUCLEOTIDE SEQUENCE</scope>
    <source>
        <strain evidence="2">NBRC 1965</strain>
    </source>
</reference>
<gene>
    <name evidence="2" type="ORF">Amon01_000743700</name>
</gene>
<dbReference type="EMBL" id="BSXU01005464">
    <property type="protein sequence ID" value="GMG53844.1"/>
    <property type="molecule type" value="Genomic_DNA"/>
</dbReference>
<comment type="caution">
    <text evidence="2">The sequence shown here is derived from an EMBL/GenBank/DDBJ whole genome shotgun (WGS) entry which is preliminary data.</text>
</comment>
<name>A0A9W6Z423_AMBMO</name>
<feature type="region of interest" description="Disordered" evidence="1">
    <location>
        <begin position="1"/>
        <end position="22"/>
    </location>
</feature>
<dbReference type="InterPro" id="IPR036691">
    <property type="entry name" value="Endo/exonu/phosph_ase_sf"/>
</dbReference>
<evidence type="ECO:0000256" key="1">
    <source>
        <dbReference type="SAM" id="MobiDB-lite"/>
    </source>
</evidence>